<dbReference type="InterPro" id="IPR000030">
    <property type="entry name" value="PPE_dom"/>
</dbReference>
<gene>
    <name evidence="4" type="ORF">MUBE_03065</name>
</gene>
<keyword evidence="5" id="KW-1185">Reference proteome</keyword>
<proteinExistence type="inferred from homology"/>
<evidence type="ECO:0000256" key="1">
    <source>
        <dbReference type="ARBA" id="ARBA00010652"/>
    </source>
</evidence>
<dbReference type="Gene3D" id="1.20.1260.20">
    <property type="entry name" value="PPE superfamily"/>
    <property type="match status" value="1"/>
</dbReference>
<dbReference type="EMBL" id="QAYL01000002">
    <property type="protein sequence ID" value="RFD26807.1"/>
    <property type="molecule type" value="Genomic_DNA"/>
</dbReference>
<dbReference type="Pfam" id="PF12484">
    <property type="entry name" value="PPE-SVP"/>
    <property type="match status" value="1"/>
</dbReference>
<dbReference type="PANTHER" id="PTHR46766">
    <property type="entry name" value="GLUTAMINE-RICH PROTEIN 2"/>
    <property type="match status" value="1"/>
</dbReference>
<accession>A0A3E1HKA9</accession>
<comment type="caution">
    <text evidence="4">The sequence shown here is derived from an EMBL/GenBank/DDBJ whole genome shotgun (WGS) entry which is preliminary data.</text>
</comment>
<protein>
    <submittedName>
        <fullName evidence="4">PPE family protein</fullName>
    </submittedName>
</protein>
<dbReference type="PANTHER" id="PTHR46766:SF1">
    <property type="entry name" value="GLUTAMINE-RICH PROTEIN 2"/>
    <property type="match status" value="1"/>
</dbReference>
<feature type="domain" description="PPE" evidence="2">
    <location>
        <begin position="3"/>
        <end position="163"/>
    </location>
</feature>
<dbReference type="InterPro" id="IPR038332">
    <property type="entry name" value="PPE_sf"/>
</dbReference>
<dbReference type="Proteomes" id="UP000258522">
    <property type="component" value="Unassembled WGS sequence"/>
</dbReference>
<organism evidence="4 5">
    <name type="scientific">Mycobacterium uberis</name>
    <dbReference type="NCBI Taxonomy" id="2162698"/>
    <lineage>
        <taxon>Bacteria</taxon>
        <taxon>Bacillati</taxon>
        <taxon>Actinomycetota</taxon>
        <taxon>Actinomycetes</taxon>
        <taxon>Mycobacteriales</taxon>
        <taxon>Mycobacteriaceae</taxon>
        <taxon>Mycobacterium</taxon>
    </lineage>
</organism>
<dbReference type="SUPFAM" id="SSF140459">
    <property type="entry name" value="PE/PPE dimer-like"/>
    <property type="match status" value="1"/>
</dbReference>
<dbReference type="AlphaFoldDB" id="A0A3E1HKA9"/>
<feature type="domain" description="PPE family C-terminal" evidence="3">
    <location>
        <begin position="315"/>
        <end position="395"/>
    </location>
</feature>
<dbReference type="OrthoDB" id="4710842at2"/>
<name>A0A3E1HKA9_9MYCO</name>
<evidence type="ECO:0000259" key="2">
    <source>
        <dbReference type="Pfam" id="PF00823"/>
    </source>
</evidence>
<dbReference type="Pfam" id="PF00823">
    <property type="entry name" value="PPE"/>
    <property type="match status" value="1"/>
</dbReference>
<dbReference type="RefSeq" id="WP_116539435.1">
    <property type="nucleotide sequence ID" value="NZ_QAYL01000002.1"/>
</dbReference>
<evidence type="ECO:0000259" key="3">
    <source>
        <dbReference type="Pfam" id="PF12484"/>
    </source>
</evidence>
<dbReference type="InterPro" id="IPR022171">
    <property type="entry name" value="PPE_C"/>
</dbReference>
<reference evidence="4 5" key="1">
    <citation type="submission" date="2018-07" db="EMBL/GenBank/DDBJ databases">
        <title>Whole genome sequence of Mycobacterium uberis.</title>
        <authorList>
            <person name="Benjak A."/>
        </authorList>
    </citation>
    <scope>NUCLEOTIDE SEQUENCE [LARGE SCALE GENOMIC DNA]</scope>
    <source>
        <strain evidence="4 5">Jura</strain>
    </source>
</reference>
<dbReference type="GO" id="GO:0052572">
    <property type="term" value="P:response to host immune response"/>
    <property type="evidence" value="ECO:0007669"/>
    <property type="project" value="TreeGrafter"/>
</dbReference>
<evidence type="ECO:0000313" key="4">
    <source>
        <dbReference type="EMBL" id="RFD26807.1"/>
    </source>
</evidence>
<evidence type="ECO:0000313" key="5">
    <source>
        <dbReference type="Proteomes" id="UP000258522"/>
    </source>
</evidence>
<sequence>MFDFAALPPETNSTRMYLGAGSGPILAAATAWTGLAKELTAAAQGLESAIDTLLATFMGPSATTLLERVTPYVGWLNMNAESAERTANQVTAAANAYEAAYLTTVPPLTVFTNRAEWLTLTVTNIFGQNSLAIAEKEAEYGEMWIQDATAMAGYQAGVLEAVVATIPFMPAPEMVSEFGLTQEACAAEQAFSQVALNQVASQGMNVTSKLGTPQLNEQVGVVTPQALPRPSSAAKSLWEGGTKHLSSMSNLVGMTNNGVSMLGQAVSQTNTMGSMMKGFMPTAAKAAKDAAKAMESAVELVGRSPLNPGLGGQITANLGRATSVGSLRVPETWAVANQSITQVRGLPLTSIVATAEGESGQMMGELPMAPMASGGGGVGVSSALRLPPRPFTMPRNLAGG</sequence>
<comment type="similarity">
    <text evidence="1">Belongs to the mycobacterial PPE family.</text>
</comment>